<dbReference type="EMBL" id="PZKF01000013">
    <property type="protein sequence ID" value="PTE17811.1"/>
    <property type="molecule type" value="Genomic_DNA"/>
</dbReference>
<keyword evidence="11" id="KW-1185">Reference proteome</keyword>
<dbReference type="EC" id="2.7.7.77" evidence="8"/>
<dbReference type="GO" id="GO:1902758">
    <property type="term" value="P:bis(molybdopterin guanine dinucleotide)molybdenum biosynthetic process"/>
    <property type="evidence" value="ECO:0007669"/>
    <property type="project" value="TreeGrafter"/>
</dbReference>
<evidence type="ECO:0000256" key="8">
    <source>
        <dbReference type="HAMAP-Rule" id="MF_00316"/>
    </source>
</evidence>
<dbReference type="InterPro" id="IPR013482">
    <property type="entry name" value="Molybde_CF_guanTrfase"/>
</dbReference>
<sequence length="194" mass="19892">MKIAGLILAGGQSRRMGADKALLRLAGQPLLARVASLLAPQVAVLALSGGSAPARLAGFGWPVLPDPPGLAGQGPLAGVLAGLDWAVAQGAVALVTVPVDTPFLPADLVTRLTDVGGAAFAESRGRDHPTVALWPVTARSALVARLDTGERRLRAALDGAARVSFAGTPDPFFNLNTPEDLASAEDWVREAAPW</sequence>
<evidence type="ECO:0000256" key="7">
    <source>
        <dbReference type="ARBA" id="ARBA00023150"/>
    </source>
</evidence>
<comment type="function">
    <text evidence="8">Transfers a GMP moiety from GTP to Mo-molybdopterin (Mo-MPT) cofactor (Moco or molybdenum cofactor) to form Mo-molybdopterin guanine dinucleotide (Mo-MGD) cofactor.</text>
</comment>
<keyword evidence="4 8" id="KW-0547">Nucleotide-binding</keyword>
<evidence type="ECO:0000256" key="5">
    <source>
        <dbReference type="ARBA" id="ARBA00022842"/>
    </source>
</evidence>
<comment type="subcellular location">
    <subcellularLocation>
        <location evidence="8">Cytoplasm</location>
    </subcellularLocation>
</comment>
<reference evidence="10 11" key="1">
    <citation type="submission" date="2018-03" db="EMBL/GenBank/DDBJ databases">
        <title>Rhodobacter veldkampii.</title>
        <authorList>
            <person name="Meyer T.E."/>
            <person name="Miller S."/>
            <person name="Lodha T."/>
            <person name="Gandham S."/>
            <person name="Chintalapati S."/>
            <person name="Chintalapati V.R."/>
        </authorList>
    </citation>
    <scope>NUCLEOTIDE SEQUENCE [LARGE SCALE GENOMIC DNA]</scope>
    <source>
        <strain evidence="10 11">DSM 11550</strain>
    </source>
</reference>
<evidence type="ECO:0000256" key="1">
    <source>
        <dbReference type="ARBA" id="ARBA00022490"/>
    </source>
</evidence>
<comment type="cofactor">
    <cofactor evidence="8">
        <name>Mg(2+)</name>
        <dbReference type="ChEBI" id="CHEBI:18420"/>
    </cofactor>
</comment>
<comment type="similarity">
    <text evidence="8">Belongs to the MobA family.</text>
</comment>
<evidence type="ECO:0000313" key="11">
    <source>
        <dbReference type="Proteomes" id="UP000241899"/>
    </source>
</evidence>
<feature type="binding site" evidence="8">
    <location>
        <position position="66"/>
    </location>
    <ligand>
        <name>GTP</name>
        <dbReference type="ChEBI" id="CHEBI:37565"/>
    </ligand>
</feature>
<comment type="catalytic activity">
    <reaction evidence="8">
        <text>Mo-molybdopterin + GTP + H(+) = Mo-molybdopterin guanine dinucleotide + diphosphate</text>
        <dbReference type="Rhea" id="RHEA:34243"/>
        <dbReference type="ChEBI" id="CHEBI:15378"/>
        <dbReference type="ChEBI" id="CHEBI:33019"/>
        <dbReference type="ChEBI" id="CHEBI:37565"/>
        <dbReference type="ChEBI" id="CHEBI:71302"/>
        <dbReference type="ChEBI" id="CHEBI:71310"/>
        <dbReference type="EC" id="2.7.7.77"/>
    </reaction>
</comment>
<protein>
    <recommendedName>
        <fullName evidence="8">Molybdenum cofactor guanylyltransferase</fullName>
        <shortName evidence="8">MoCo guanylyltransferase</shortName>
        <ecNumber evidence="8">2.7.7.77</ecNumber>
    </recommendedName>
    <alternativeName>
        <fullName evidence="8">GTP:molybdopterin guanylyltransferase</fullName>
    </alternativeName>
    <alternativeName>
        <fullName evidence="8">Mo-MPT guanylyltransferase</fullName>
    </alternativeName>
    <alternativeName>
        <fullName evidence="8">Molybdopterin guanylyltransferase</fullName>
    </alternativeName>
    <alternativeName>
        <fullName evidence="8">Molybdopterin-guanine dinucleotide synthase</fullName>
        <shortName evidence="8">MGD synthase</shortName>
    </alternativeName>
</protein>
<keyword evidence="3 8" id="KW-0479">Metal-binding</keyword>
<dbReference type="CDD" id="cd02503">
    <property type="entry name" value="MobA"/>
    <property type="match status" value="1"/>
</dbReference>
<keyword evidence="1 8" id="KW-0963">Cytoplasm</keyword>
<dbReference type="Proteomes" id="UP000241899">
    <property type="component" value="Unassembled WGS sequence"/>
</dbReference>
<comment type="caution">
    <text evidence="10">The sequence shown here is derived from an EMBL/GenBank/DDBJ whole genome shotgun (WGS) entry which is preliminary data.</text>
</comment>
<accession>A0A2T4JIR8</accession>
<dbReference type="NCBIfam" id="TIGR02665">
    <property type="entry name" value="molyb_mobA"/>
    <property type="match status" value="1"/>
</dbReference>
<dbReference type="GO" id="GO:0061603">
    <property type="term" value="F:molybdenum cofactor guanylyltransferase activity"/>
    <property type="evidence" value="ECO:0007669"/>
    <property type="project" value="UniProtKB-EC"/>
</dbReference>
<keyword evidence="2 8" id="KW-0808">Transferase</keyword>
<dbReference type="AlphaFoldDB" id="A0A2T4JIR8"/>
<keyword evidence="5 8" id="KW-0460">Magnesium</keyword>
<evidence type="ECO:0000313" key="10">
    <source>
        <dbReference type="EMBL" id="PTE17811.1"/>
    </source>
</evidence>
<evidence type="ECO:0000256" key="4">
    <source>
        <dbReference type="ARBA" id="ARBA00022741"/>
    </source>
</evidence>
<evidence type="ECO:0000259" key="9">
    <source>
        <dbReference type="Pfam" id="PF12804"/>
    </source>
</evidence>
<evidence type="ECO:0000256" key="3">
    <source>
        <dbReference type="ARBA" id="ARBA00022723"/>
    </source>
</evidence>
<dbReference type="PANTHER" id="PTHR19136:SF81">
    <property type="entry name" value="MOLYBDENUM COFACTOR GUANYLYLTRANSFERASE"/>
    <property type="match status" value="1"/>
</dbReference>
<dbReference type="SUPFAM" id="SSF53448">
    <property type="entry name" value="Nucleotide-diphospho-sugar transferases"/>
    <property type="match status" value="1"/>
</dbReference>
<proteinExistence type="inferred from homology"/>
<dbReference type="GO" id="GO:0046872">
    <property type="term" value="F:metal ion binding"/>
    <property type="evidence" value="ECO:0007669"/>
    <property type="project" value="UniProtKB-KW"/>
</dbReference>
<feature type="binding site" evidence="8">
    <location>
        <position position="100"/>
    </location>
    <ligand>
        <name>GTP</name>
        <dbReference type="ChEBI" id="CHEBI:37565"/>
    </ligand>
</feature>
<keyword evidence="7 8" id="KW-0501">Molybdenum cofactor biosynthesis</keyword>
<dbReference type="PANTHER" id="PTHR19136">
    <property type="entry name" value="MOLYBDENUM COFACTOR GUANYLYLTRANSFERASE"/>
    <property type="match status" value="1"/>
</dbReference>
<comment type="caution">
    <text evidence="8">Lacks conserved residue(s) required for the propagation of feature annotation.</text>
</comment>
<organism evidence="10 11">
    <name type="scientific">Phaeovulum veldkampii DSM 11550</name>
    <dbReference type="NCBI Taxonomy" id="1185920"/>
    <lineage>
        <taxon>Bacteria</taxon>
        <taxon>Pseudomonadati</taxon>
        <taxon>Pseudomonadota</taxon>
        <taxon>Alphaproteobacteria</taxon>
        <taxon>Rhodobacterales</taxon>
        <taxon>Paracoccaceae</taxon>
        <taxon>Phaeovulum</taxon>
    </lineage>
</organism>
<evidence type="ECO:0000256" key="6">
    <source>
        <dbReference type="ARBA" id="ARBA00023134"/>
    </source>
</evidence>
<dbReference type="Gene3D" id="3.90.550.10">
    <property type="entry name" value="Spore Coat Polysaccharide Biosynthesis Protein SpsA, Chain A"/>
    <property type="match status" value="1"/>
</dbReference>
<dbReference type="GO" id="GO:0005525">
    <property type="term" value="F:GTP binding"/>
    <property type="evidence" value="ECO:0007669"/>
    <property type="project" value="UniProtKB-UniRule"/>
</dbReference>
<comment type="subunit">
    <text evidence="8">Monomer.</text>
</comment>
<feature type="binding site" evidence="8">
    <location>
        <position position="100"/>
    </location>
    <ligand>
        <name>Mg(2+)</name>
        <dbReference type="ChEBI" id="CHEBI:18420"/>
    </ligand>
</feature>
<dbReference type="Pfam" id="PF12804">
    <property type="entry name" value="NTP_transf_3"/>
    <property type="match status" value="1"/>
</dbReference>
<dbReference type="InterPro" id="IPR025877">
    <property type="entry name" value="MobA-like_NTP_Trfase"/>
</dbReference>
<keyword evidence="10" id="KW-0548">Nucleotidyltransferase</keyword>
<feature type="binding site" evidence="8">
    <location>
        <position position="20"/>
    </location>
    <ligand>
        <name>GTP</name>
        <dbReference type="ChEBI" id="CHEBI:37565"/>
    </ligand>
</feature>
<dbReference type="OrthoDB" id="9788394at2"/>
<dbReference type="InterPro" id="IPR029044">
    <property type="entry name" value="Nucleotide-diphossugar_trans"/>
</dbReference>
<evidence type="ECO:0000256" key="2">
    <source>
        <dbReference type="ARBA" id="ARBA00022679"/>
    </source>
</evidence>
<feature type="domain" description="MobA-like NTP transferase" evidence="9">
    <location>
        <begin position="5"/>
        <end position="157"/>
    </location>
</feature>
<comment type="domain">
    <text evidence="8">The N-terminal domain determines nucleotide recognition and specific binding, while the C-terminal domain determines the specific binding to the target protein.</text>
</comment>
<dbReference type="HAMAP" id="MF_00316">
    <property type="entry name" value="MobA"/>
    <property type="match status" value="1"/>
</dbReference>
<keyword evidence="6 8" id="KW-0342">GTP-binding</keyword>
<feature type="binding site" evidence="8">
    <location>
        <begin position="8"/>
        <end position="10"/>
    </location>
    <ligand>
        <name>GTP</name>
        <dbReference type="ChEBI" id="CHEBI:37565"/>
    </ligand>
</feature>
<gene>
    <name evidence="8 10" type="primary">mobA</name>
    <name evidence="10" type="ORF">C5F46_07170</name>
</gene>
<name>A0A2T4JIR8_9RHOB</name>
<dbReference type="GO" id="GO:0005737">
    <property type="term" value="C:cytoplasm"/>
    <property type="evidence" value="ECO:0007669"/>
    <property type="project" value="UniProtKB-SubCell"/>
</dbReference>
<dbReference type="RefSeq" id="WP_107324680.1">
    <property type="nucleotide sequence ID" value="NZ_NHSP01000087.1"/>
</dbReference>